<dbReference type="InterPro" id="IPR001789">
    <property type="entry name" value="Sig_transdc_resp-reg_receiver"/>
</dbReference>
<organism evidence="4 5">
    <name type="scientific">Anatilimnocola aggregata</name>
    <dbReference type="NCBI Taxonomy" id="2528021"/>
    <lineage>
        <taxon>Bacteria</taxon>
        <taxon>Pseudomonadati</taxon>
        <taxon>Planctomycetota</taxon>
        <taxon>Planctomycetia</taxon>
        <taxon>Pirellulales</taxon>
        <taxon>Pirellulaceae</taxon>
        <taxon>Anatilimnocola</taxon>
    </lineage>
</organism>
<proteinExistence type="predicted"/>
<dbReference type="Proteomes" id="UP000315017">
    <property type="component" value="Chromosome"/>
</dbReference>
<dbReference type="Gene3D" id="3.40.50.2300">
    <property type="match status" value="1"/>
</dbReference>
<dbReference type="EMBL" id="CP036274">
    <property type="protein sequence ID" value="QDU28684.1"/>
    <property type="molecule type" value="Genomic_DNA"/>
</dbReference>
<dbReference type="KEGG" id="aagg:ETAA8_37870"/>
<dbReference type="PROSITE" id="PS50110">
    <property type="entry name" value="RESPONSE_REGULATORY"/>
    <property type="match status" value="1"/>
</dbReference>
<feature type="domain" description="Response regulatory" evidence="3">
    <location>
        <begin position="4"/>
        <end position="116"/>
    </location>
</feature>
<gene>
    <name evidence="4" type="primary">spo0F_2</name>
    <name evidence="4" type="ORF">ETAA8_37870</name>
</gene>
<dbReference type="GO" id="GO:0016740">
    <property type="term" value="F:transferase activity"/>
    <property type="evidence" value="ECO:0007669"/>
    <property type="project" value="UniProtKB-KW"/>
</dbReference>
<dbReference type="SUPFAM" id="SSF52172">
    <property type="entry name" value="CheY-like"/>
    <property type="match status" value="1"/>
</dbReference>
<dbReference type="CDD" id="cd00156">
    <property type="entry name" value="REC"/>
    <property type="match status" value="1"/>
</dbReference>
<sequence>MCDSLLIVDDDPDQLDILSRIFPRSDYHVVAVNHPRRALEAASSQQFQVALLDLSLPDMDGMELMQRLQRTQDSLQVIILSGYDYPSSNAKADGAFAVLTKPCSLALLKATVTRALERKVVVSMS</sequence>
<feature type="modified residue" description="4-aspartylphosphate" evidence="2">
    <location>
        <position position="53"/>
    </location>
</feature>
<evidence type="ECO:0000259" key="3">
    <source>
        <dbReference type="PROSITE" id="PS50110"/>
    </source>
</evidence>
<dbReference type="OrthoDB" id="9788090at2"/>
<evidence type="ECO:0000313" key="5">
    <source>
        <dbReference type="Proteomes" id="UP000315017"/>
    </source>
</evidence>
<dbReference type="EC" id="2.7.-.-" evidence="4"/>
<keyword evidence="5" id="KW-1185">Reference proteome</keyword>
<dbReference type="RefSeq" id="WP_145091376.1">
    <property type="nucleotide sequence ID" value="NZ_CP036274.1"/>
</dbReference>
<protein>
    <submittedName>
        <fullName evidence="4">Sporulation initiation phosphotransferase F</fullName>
        <ecNumber evidence="4">2.7.-.-</ecNumber>
    </submittedName>
</protein>
<evidence type="ECO:0000313" key="4">
    <source>
        <dbReference type="EMBL" id="QDU28684.1"/>
    </source>
</evidence>
<dbReference type="Pfam" id="PF00072">
    <property type="entry name" value="Response_reg"/>
    <property type="match status" value="1"/>
</dbReference>
<dbReference type="SMART" id="SM00448">
    <property type="entry name" value="REC"/>
    <property type="match status" value="1"/>
</dbReference>
<name>A0A517YEM1_9BACT</name>
<reference evidence="4 5" key="1">
    <citation type="submission" date="2019-02" db="EMBL/GenBank/DDBJ databases">
        <title>Deep-cultivation of Planctomycetes and their phenomic and genomic characterization uncovers novel biology.</title>
        <authorList>
            <person name="Wiegand S."/>
            <person name="Jogler M."/>
            <person name="Boedeker C."/>
            <person name="Pinto D."/>
            <person name="Vollmers J."/>
            <person name="Rivas-Marin E."/>
            <person name="Kohn T."/>
            <person name="Peeters S.H."/>
            <person name="Heuer A."/>
            <person name="Rast P."/>
            <person name="Oberbeckmann S."/>
            <person name="Bunk B."/>
            <person name="Jeske O."/>
            <person name="Meyerdierks A."/>
            <person name="Storesund J.E."/>
            <person name="Kallscheuer N."/>
            <person name="Luecker S."/>
            <person name="Lage O.M."/>
            <person name="Pohl T."/>
            <person name="Merkel B.J."/>
            <person name="Hornburger P."/>
            <person name="Mueller R.-W."/>
            <person name="Bruemmer F."/>
            <person name="Labrenz M."/>
            <person name="Spormann A.M."/>
            <person name="Op den Camp H."/>
            <person name="Overmann J."/>
            <person name="Amann R."/>
            <person name="Jetten M.S.M."/>
            <person name="Mascher T."/>
            <person name="Medema M.H."/>
            <person name="Devos D.P."/>
            <person name="Kaster A.-K."/>
            <person name="Ovreas L."/>
            <person name="Rohde M."/>
            <person name="Galperin M.Y."/>
            <person name="Jogler C."/>
        </authorList>
    </citation>
    <scope>NUCLEOTIDE SEQUENCE [LARGE SCALE GENOMIC DNA]</scope>
    <source>
        <strain evidence="4 5">ETA_A8</strain>
    </source>
</reference>
<dbReference type="GO" id="GO:0000160">
    <property type="term" value="P:phosphorelay signal transduction system"/>
    <property type="evidence" value="ECO:0007669"/>
    <property type="project" value="InterPro"/>
</dbReference>
<keyword evidence="4" id="KW-0808">Transferase</keyword>
<dbReference type="PANTHER" id="PTHR44591:SF3">
    <property type="entry name" value="RESPONSE REGULATORY DOMAIN-CONTAINING PROTEIN"/>
    <property type="match status" value="1"/>
</dbReference>
<dbReference type="InterPro" id="IPR011006">
    <property type="entry name" value="CheY-like_superfamily"/>
</dbReference>
<dbReference type="InterPro" id="IPR050595">
    <property type="entry name" value="Bact_response_regulator"/>
</dbReference>
<evidence type="ECO:0000256" key="1">
    <source>
        <dbReference type="ARBA" id="ARBA00022553"/>
    </source>
</evidence>
<dbReference type="AlphaFoldDB" id="A0A517YEM1"/>
<accession>A0A517YEM1</accession>
<dbReference type="PANTHER" id="PTHR44591">
    <property type="entry name" value="STRESS RESPONSE REGULATOR PROTEIN 1"/>
    <property type="match status" value="1"/>
</dbReference>
<evidence type="ECO:0000256" key="2">
    <source>
        <dbReference type="PROSITE-ProRule" id="PRU00169"/>
    </source>
</evidence>
<keyword evidence="1 2" id="KW-0597">Phosphoprotein</keyword>